<name>A7HKJ9_FERNB</name>
<comment type="subcellular location">
    <subcellularLocation>
        <location evidence="1">Cell membrane</location>
        <topology evidence="1">Multi-pass membrane protein</topology>
    </subcellularLocation>
</comment>
<evidence type="ECO:0000256" key="5">
    <source>
        <dbReference type="ARBA" id="ARBA00023136"/>
    </source>
</evidence>
<dbReference type="AlphaFoldDB" id="A7HKJ9"/>
<feature type="transmembrane region" description="Helical" evidence="6">
    <location>
        <begin position="7"/>
        <end position="28"/>
    </location>
</feature>
<dbReference type="EMBL" id="CP000771">
    <property type="protein sequence ID" value="ABS60432.1"/>
    <property type="molecule type" value="Genomic_DNA"/>
</dbReference>
<keyword evidence="4 6" id="KW-1133">Transmembrane helix</keyword>
<evidence type="ECO:0000313" key="8">
    <source>
        <dbReference type="Proteomes" id="UP000002415"/>
    </source>
</evidence>
<dbReference type="Proteomes" id="UP000002415">
    <property type="component" value="Chromosome"/>
</dbReference>
<dbReference type="HOGENOM" id="CLU_022017_0_0_0"/>
<dbReference type="GO" id="GO:0005886">
    <property type="term" value="C:plasma membrane"/>
    <property type="evidence" value="ECO:0007669"/>
    <property type="project" value="UniProtKB-SubCell"/>
</dbReference>
<feature type="transmembrane region" description="Helical" evidence="6">
    <location>
        <begin position="111"/>
        <end position="131"/>
    </location>
</feature>
<dbReference type="InterPro" id="IPR050833">
    <property type="entry name" value="Poly_Biosynth_Transport"/>
</dbReference>
<dbReference type="STRING" id="381764.Fnod_0573"/>
<feature type="transmembrane region" description="Helical" evidence="6">
    <location>
        <begin position="352"/>
        <end position="372"/>
    </location>
</feature>
<evidence type="ECO:0000256" key="3">
    <source>
        <dbReference type="ARBA" id="ARBA00022692"/>
    </source>
</evidence>
<gene>
    <name evidence="7" type="ordered locus">Fnod_0573</name>
</gene>
<feature type="transmembrane region" description="Helical" evidence="6">
    <location>
        <begin position="83"/>
        <end position="105"/>
    </location>
</feature>
<dbReference type="InterPro" id="IPR002797">
    <property type="entry name" value="Polysacc_synth"/>
</dbReference>
<evidence type="ECO:0000313" key="7">
    <source>
        <dbReference type="EMBL" id="ABS60432.1"/>
    </source>
</evidence>
<dbReference type="OrthoDB" id="9815702at2"/>
<feature type="transmembrane region" description="Helical" evidence="6">
    <location>
        <begin position="440"/>
        <end position="458"/>
    </location>
</feature>
<evidence type="ECO:0000256" key="1">
    <source>
        <dbReference type="ARBA" id="ARBA00004651"/>
    </source>
</evidence>
<reference evidence="7 8" key="2">
    <citation type="journal article" date="2009" name="Proc. Natl. Acad. Sci. U.S.A.">
        <title>On the chimeric nature, thermophilic origin, and phylogenetic placement of the Thermotogales.</title>
        <authorList>
            <person name="Zhaxybayeva O."/>
            <person name="Swithers K.S."/>
            <person name="Lapierre P."/>
            <person name="Fournier G.P."/>
            <person name="Bickhart D.M."/>
            <person name="DeBoy R.T."/>
            <person name="Nelson K.E."/>
            <person name="Nesbo C.L."/>
            <person name="Doolittle W.F."/>
            <person name="Gogarten J.P."/>
            <person name="Noll K.M."/>
        </authorList>
    </citation>
    <scope>NUCLEOTIDE SEQUENCE [LARGE SCALE GENOMIC DNA]</scope>
    <source>
        <strain evidence="8">ATCC 35602 / DSM 5306 / Rt17-B1</strain>
    </source>
</reference>
<feature type="transmembrane region" description="Helical" evidence="6">
    <location>
        <begin position="284"/>
        <end position="302"/>
    </location>
</feature>
<feature type="transmembrane region" description="Helical" evidence="6">
    <location>
        <begin position="40"/>
        <end position="62"/>
    </location>
</feature>
<keyword evidence="8" id="KW-1185">Reference proteome</keyword>
<feature type="transmembrane region" description="Helical" evidence="6">
    <location>
        <begin position="378"/>
        <end position="400"/>
    </location>
</feature>
<sequence length="477" mass="53930">MSIAKNYVYNLILTISNIIIPFITIPYITRVLNPEGIGAVAFTGSIVECFVMFSALGITLYGPREIASVRDNPEKLRDTFWNIQYTKILTVLASYLAFIIFTLFSQEKYRALYIMQSLTIINTLLDITFLFSGLEEFSKITTRGLLVRIVSTILIFIVIQKPEDYYLYPLINVLSNVFGSIIMWFYLPKNLSITKPSFEKIKQTLIGSFKLFVPLAAIEVYVVLDKTMVGILSTEAEVSYYTMSQRLVKMILSLITSLGPVMMSRVSNLVSNNQHEQVQKYTRIIFDFVTYASILAIILTIFTMNDFVPIFFGSKFLKVKDLIVYITPIILFISWSNLFGIQIMVPMKKENYLTISVIAGAITNFTMNLILIPKYQSLGAVIGTVIAEFTVTLVQIILVRKLINLKPLFNEIWKHMLSGLVTSLVLILITKINISPITNIFLIILAGGIVYILVESILKSSTNSFLLKKIMSALKIG</sequence>
<feature type="transmembrane region" description="Helical" evidence="6">
    <location>
        <begin position="165"/>
        <end position="187"/>
    </location>
</feature>
<dbReference type="eggNOG" id="COG2244">
    <property type="taxonomic scope" value="Bacteria"/>
</dbReference>
<dbReference type="PANTHER" id="PTHR30250:SF11">
    <property type="entry name" value="O-ANTIGEN TRANSPORTER-RELATED"/>
    <property type="match status" value="1"/>
</dbReference>
<dbReference type="PANTHER" id="PTHR30250">
    <property type="entry name" value="PST FAMILY PREDICTED COLANIC ACID TRANSPORTER"/>
    <property type="match status" value="1"/>
</dbReference>
<feature type="transmembrane region" description="Helical" evidence="6">
    <location>
        <begin position="143"/>
        <end position="159"/>
    </location>
</feature>
<proteinExistence type="predicted"/>
<feature type="transmembrane region" description="Helical" evidence="6">
    <location>
        <begin position="244"/>
        <end position="263"/>
    </location>
</feature>
<evidence type="ECO:0000256" key="6">
    <source>
        <dbReference type="SAM" id="Phobius"/>
    </source>
</evidence>
<dbReference type="KEGG" id="fno:Fnod_0573"/>
<feature type="transmembrane region" description="Helical" evidence="6">
    <location>
        <begin position="412"/>
        <end position="434"/>
    </location>
</feature>
<keyword evidence="5 6" id="KW-0472">Membrane</keyword>
<evidence type="ECO:0000256" key="2">
    <source>
        <dbReference type="ARBA" id="ARBA00022475"/>
    </source>
</evidence>
<accession>A7HKJ9</accession>
<feature type="transmembrane region" description="Helical" evidence="6">
    <location>
        <begin position="207"/>
        <end position="224"/>
    </location>
</feature>
<dbReference type="RefSeq" id="WP_011993751.1">
    <property type="nucleotide sequence ID" value="NC_009718.1"/>
</dbReference>
<reference evidence="7 8" key="1">
    <citation type="submission" date="2007-07" db="EMBL/GenBank/DDBJ databases">
        <title>Complete sequence of Fervidobacterium nodosum Rt17-B1.</title>
        <authorList>
            <consortium name="US DOE Joint Genome Institute"/>
            <person name="Copeland A."/>
            <person name="Lucas S."/>
            <person name="Lapidus A."/>
            <person name="Barry K."/>
            <person name="Glavina del Rio T."/>
            <person name="Dalin E."/>
            <person name="Tice H."/>
            <person name="Pitluck S."/>
            <person name="Saunders E."/>
            <person name="Brettin T."/>
            <person name="Bruce D."/>
            <person name="Detter J.C."/>
            <person name="Han C."/>
            <person name="Schmutz J."/>
            <person name="Larimer F."/>
            <person name="Land M."/>
            <person name="Hauser L."/>
            <person name="Kyrpides N."/>
            <person name="Mikhailova N."/>
            <person name="Nelson K."/>
            <person name="Gogarten J.P."/>
            <person name="Noll K."/>
            <person name="Richardson P."/>
        </authorList>
    </citation>
    <scope>NUCLEOTIDE SEQUENCE [LARGE SCALE GENOMIC DNA]</scope>
    <source>
        <strain evidence="8">ATCC 35602 / DSM 5306 / Rt17-B1</strain>
    </source>
</reference>
<organism evidence="7 8">
    <name type="scientific">Fervidobacterium nodosum (strain ATCC 35602 / DSM 5306 / Rt17-B1)</name>
    <dbReference type="NCBI Taxonomy" id="381764"/>
    <lineage>
        <taxon>Bacteria</taxon>
        <taxon>Thermotogati</taxon>
        <taxon>Thermotogota</taxon>
        <taxon>Thermotogae</taxon>
        <taxon>Thermotogales</taxon>
        <taxon>Fervidobacteriaceae</taxon>
        <taxon>Fervidobacterium</taxon>
    </lineage>
</organism>
<evidence type="ECO:0000256" key="4">
    <source>
        <dbReference type="ARBA" id="ARBA00022989"/>
    </source>
</evidence>
<protein>
    <submittedName>
        <fullName evidence="7">Polysaccharide biosynthesis protein</fullName>
    </submittedName>
</protein>
<keyword evidence="3 6" id="KW-0812">Transmembrane</keyword>
<feature type="transmembrane region" description="Helical" evidence="6">
    <location>
        <begin position="322"/>
        <end position="340"/>
    </location>
</feature>
<dbReference type="Pfam" id="PF01943">
    <property type="entry name" value="Polysacc_synt"/>
    <property type="match status" value="1"/>
</dbReference>
<keyword evidence="2" id="KW-1003">Cell membrane</keyword>